<sequence length="218" mass="24697">QDPFSQKKQQVLKEIATTLGDVPDLSPKGSIDELCIPIMNLINAHQDMVTTSSCSGRVSVFVEGVKIKDESHTKIGGKGDGGHWLYVSHNKNDIDNWFQDKFEYSKVPSNELNHLSTRYILFKFEPLILHVKCRNLETASALYTTAMGCGFRESGIGINNIVAIRISLKLDIPIGYYNETNDKYVAFVDENYLKIVTQLSLDRFNENEKRLNMLYDAI</sequence>
<evidence type="ECO:0000259" key="12">
    <source>
        <dbReference type="Pfam" id="PF02676"/>
    </source>
</evidence>
<dbReference type="OrthoDB" id="263283at2759"/>
<comment type="pathway">
    <text evidence="1">tRNA modification; wybutosine-tRNA(Phe) biosynthesis.</text>
</comment>
<dbReference type="FunFam" id="3.30.1960.10:FF:000003">
    <property type="entry name" value="tRNA methyltransferase"/>
    <property type="match status" value="1"/>
</dbReference>
<evidence type="ECO:0000256" key="5">
    <source>
        <dbReference type="ARBA" id="ARBA00022679"/>
    </source>
</evidence>
<dbReference type="SUPFAM" id="SSF111278">
    <property type="entry name" value="SSo0622-like"/>
    <property type="match status" value="1"/>
</dbReference>
<evidence type="ECO:0000256" key="1">
    <source>
        <dbReference type="ARBA" id="ARBA00004797"/>
    </source>
</evidence>
<dbReference type="Pfam" id="PF02676">
    <property type="entry name" value="TYW3"/>
    <property type="match status" value="1"/>
</dbReference>
<evidence type="ECO:0000256" key="9">
    <source>
        <dbReference type="ARBA" id="ARBA00049202"/>
    </source>
</evidence>
<dbReference type="AlphaFoldDB" id="A0A1E3NXI3"/>
<keyword evidence="7" id="KW-0819">tRNA processing</keyword>
<evidence type="ECO:0000313" key="14">
    <source>
        <dbReference type="Proteomes" id="UP000094112"/>
    </source>
</evidence>
<feature type="non-terminal residue" evidence="13">
    <location>
        <position position="218"/>
    </location>
</feature>
<dbReference type="EC" id="2.1.1.282" evidence="3"/>
<keyword evidence="6" id="KW-0949">S-adenosyl-L-methionine</keyword>
<dbReference type="InterPro" id="IPR036602">
    <property type="entry name" value="tRNA_yW-synthesising-like_sf"/>
</dbReference>
<protein>
    <recommendedName>
        <fullName evidence="11">tRNA wybutosine-synthesizing protein 3</fullName>
        <ecNumber evidence="3">2.1.1.282</ecNumber>
    </recommendedName>
    <alternativeName>
        <fullName evidence="8">tRNA(Phe) 7-((3-amino-3-carboxypropyl)-4-demethylwyosine(37)-N(4))-methyltransferase</fullName>
    </alternativeName>
</protein>
<evidence type="ECO:0000256" key="6">
    <source>
        <dbReference type="ARBA" id="ARBA00022691"/>
    </source>
</evidence>
<reference evidence="13 14" key="1">
    <citation type="journal article" date="2016" name="Proc. Natl. Acad. Sci. U.S.A.">
        <title>Comparative genomics of biotechnologically important yeasts.</title>
        <authorList>
            <person name="Riley R."/>
            <person name="Haridas S."/>
            <person name="Wolfe K.H."/>
            <person name="Lopes M.R."/>
            <person name="Hittinger C.T."/>
            <person name="Goeker M."/>
            <person name="Salamov A.A."/>
            <person name="Wisecaver J.H."/>
            <person name="Long T.M."/>
            <person name="Calvey C.H."/>
            <person name="Aerts A.L."/>
            <person name="Barry K.W."/>
            <person name="Choi C."/>
            <person name="Clum A."/>
            <person name="Coughlan A.Y."/>
            <person name="Deshpande S."/>
            <person name="Douglass A.P."/>
            <person name="Hanson S.J."/>
            <person name="Klenk H.-P."/>
            <person name="LaButti K.M."/>
            <person name="Lapidus A."/>
            <person name="Lindquist E.A."/>
            <person name="Lipzen A.M."/>
            <person name="Meier-Kolthoff J.P."/>
            <person name="Ohm R.A."/>
            <person name="Otillar R.P."/>
            <person name="Pangilinan J.L."/>
            <person name="Peng Y."/>
            <person name="Rokas A."/>
            <person name="Rosa C.A."/>
            <person name="Scheuner C."/>
            <person name="Sibirny A.A."/>
            <person name="Slot J.C."/>
            <person name="Stielow J.B."/>
            <person name="Sun H."/>
            <person name="Kurtzman C.P."/>
            <person name="Blackwell M."/>
            <person name="Grigoriev I.V."/>
            <person name="Jeffries T.W."/>
        </authorList>
    </citation>
    <scope>NUCLEOTIDE SEQUENCE [LARGE SCALE GENOMIC DNA]</scope>
    <source>
        <strain evidence="14">ATCC 58044 / CBS 1984 / NCYC 433 / NRRL Y-366-8</strain>
    </source>
</reference>
<comment type="catalytic activity">
    <reaction evidence="9">
        <text>4-demethyl-7-[(3S)-3-amino-3-carboxypropyl]wyosine(37) in tRNA(Phe) + S-adenosyl-L-methionine = 7-[(3S)-3-amino-3-carboxypropyl]wyosine(37) in tRNA(Phe) + S-adenosyl-L-homocysteine + H(+)</text>
        <dbReference type="Rhea" id="RHEA:36635"/>
        <dbReference type="Rhea" id="RHEA-COMP:10378"/>
        <dbReference type="Rhea" id="RHEA-COMP:10379"/>
        <dbReference type="ChEBI" id="CHEBI:15378"/>
        <dbReference type="ChEBI" id="CHEBI:57856"/>
        <dbReference type="ChEBI" id="CHEBI:59789"/>
        <dbReference type="ChEBI" id="CHEBI:73543"/>
        <dbReference type="ChEBI" id="CHEBI:73550"/>
        <dbReference type="EC" id="2.1.1.282"/>
    </reaction>
</comment>
<gene>
    <name evidence="13" type="ORF">WICANDRAFT_21704</name>
</gene>
<dbReference type="Gene3D" id="3.30.1960.10">
    <property type="entry name" value="tRNA wybutosine-synthesizing-like"/>
    <property type="match status" value="1"/>
</dbReference>
<feature type="non-terminal residue" evidence="13">
    <location>
        <position position="1"/>
    </location>
</feature>
<comment type="function">
    <text evidence="10">S-adenosyl-L-methionine-dependent methyltransferase that acts as a component of the wybutosine biosynthesis pathway. Wybutosine is a hyper modified guanosine with a tricyclic base found at the 3'-position adjacent to the anticodon of eukaryotic phenylalanine tRNA. Probably methylates N-4 position of wybutosine-86 to produce wybutosine-72.</text>
</comment>
<keyword evidence="5" id="KW-0808">Transferase</keyword>
<dbReference type="GO" id="GO:0030488">
    <property type="term" value="P:tRNA methylation"/>
    <property type="evidence" value="ECO:0007669"/>
    <property type="project" value="EnsemblFungi"/>
</dbReference>
<dbReference type="EMBL" id="KV454213">
    <property type="protein sequence ID" value="ODQ57814.1"/>
    <property type="molecule type" value="Genomic_DNA"/>
</dbReference>
<keyword evidence="4" id="KW-0489">Methyltransferase</keyword>
<evidence type="ECO:0000313" key="13">
    <source>
        <dbReference type="EMBL" id="ODQ57814.1"/>
    </source>
</evidence>
<name>A0A1E3NXI3_WICAA</name>
<evidence type="ECO:0000256" key="7">
    <source>
        <dbReference type="ARBA" id="ARBA00022694"/>
    </source>
</evidence>
<dbReference type="GO" id="GO:0008175">
    <property type="term" value="F:tRNA methyltransferase activity"/>
    <property type="evidence" value="ECO:0007669"/>
    <property type="project" value="EnsemblFungi"/>
</dbReference>
<keyword evidence="14" id="KW-1185">Reference proteome</keyword>
<dbReference type="InterPro" id="IPR003827">
    <property type="entry name" value="tRNA_yW-synthesising"/>
</dbReference>
<proteinExistence type="inferred from homology"/>
<feature type="domain" description="tRNA wybutosine-synthesizing protein" evidence="12">
    <location>
        <begin position="6"/>
        <end position="218"/>
    </location>
</feature>
<dbReference type="PANTHER" id="PTHR48418:SF1">
    <property type="entry name" value="TRNA WYBUTOSINE-SYNTHESIZING PROTEIN 3"/>
    <property type="match status" value="1"/>
</dbReference>
<dbReference type="GeneID" id="30198161"/>
<accession>A0A1E3NXI3</accession>
<evidence type="ECO:0000256" key="2">
    <source>
        <dbReference type="ARBA" id="ARBA00008569"/>
    </source>
</evidence>
<dbReference type="RefSeq" id="XP_019037021.1">
    <property type="nucleotide sequence ID" value="XM_019180915.1"/>
</dbReference>
<evidence type="ECO:0000256" key="10">
    <source>
        <dbReference type="ARBA" id="ARBA00058049"/>
    </source>
</evidence>
<evidence type="ECO:0000256" key="11">
    <source>
        <dbReference type="ARBA" id="ARBA00069229"/>
    </source>
</evidence>
<dbReference type="STRING" id="683960.A0A1E3NXI3"/>
<organism evidence="13 14">
    <name type="scientific">Wickerhamomyces anomalus (strain ATCC 58044 / CBS 1984 / NCYC 433 / NRRL Y-366-8)</name>
    <name type="common">Yeast</name>
    <name type="synonym">Hansenula anomala</name>
    <dbReference type="NCBI Taxonomy" id="683960"/>
    <lineage>
        <taxon>Eukaryota</taxon>
        <taxon>Fungi</taxon>
        <taxon>Dikarya</taxon>
        <taxon>Ascomycota</taxon>
        <taxon>Saccharomycotina</taxon>
        <taxon>Saccharomycetes</taxon>
        <taxon>Phaffomycetales</taxon>
        <taxon>Wickerhamomycetaceae</taxon>
        <taxon>Wickerhamomyces</taxon>
    </lineage>
</organism>
<comment type="similarity">
    <text evidence="2">Belongs to the TYW3 family.</text>
</comment>
<dbReference type="PANTHER" id="PTHR48418">
    <property type="entry name" value="TRNA WYBUTOSINE-SYNTHESIZING PROTEIN 3"/>
    <property type="match status" value="1"/>
</dbReference>
<dbReference type="Proteomes" id="UP000094112">
    <property type="component" value="Unassembled WGS sequence"/>
</dbReference>
<dbReference type="GO" id="GO:0031591">
    <property type="term" value="P:wybutosine biosynthetic process"/>
    <property type="evidence" value="ECO:0007669"/>
    <property type="project" value="EnsemblFungi"/>
</dbReference>
<evidence type="ECO:0000256" key="4">
    <source>
        <dbReference type="ARBA" id="ARBA00022603"/>
    </source>
</evidence>
<evidence type="ECO:0000256" key="8">
    <source>
        <dbReference type="ARBA" id="ARBA00030554"/>
    </source>
</evidence>
<evidence type="ECO:0000256" key="3">
    <source>
        <dbReference type="ARBA" id="ARBA00012750"/>
    </source>
</evidence>